<feature type="binding site" evidence="10">
    <location>
        <position position="287"/>
    </location>
    <ligand>
        <name>5-phospho-alpha-D-ribose 1-diphosphate</name>
        <dbReference type="ChEBI" id="CHEBI:58017"/>
    </ligand>
</feature>
<evidence type="ECO:0000256" key="2">
    <source>
        <dbReference type="ARBA" id="ARBA00022605"/>
    </source>
</evidence>
<feature type="binding site" evidence="10">
    <location>
        <position position="425"/>
    </location>
    <ligand>
        <name>Mg(2+)</name>
        <dbReference type="ChEBI" id="CHEBI:18420"/>
        <label>1</label>
    </ligand>
</feature>
<comment type="function">
    <text evidence="10">Catalyzes the transfer of the phosphoribosyl group of 5-phosphorylribose-1-pyrophosphate (PRPP) to anthranilate to yield N-(5'-phosphoribosyl)-anthranilate (PRA).</text>
</comment>
<feature type="binding site" evidence="10">
    <location>
        <position position="319"/>
    </location>
    <ligand>
        <name>5-phospho-alpha-D-ribose 1-diphosphate</name>
        <dbReference type="ChEBI" id="CHEBI:58017"/>
    </ligand>
</feature>
<gene>
    <name evidence="10" type="primary">trpD</name>
    <name evidence="14" type="ORF">AXF13_05025</name>
</gene>
<feature type="domain" description="Glycosyl transferase family 3 N-terminal" evidence="13">
    <location>
        <begin position="204"/>
        <end position="264"/>
    </location>
</feature>
<keyword evidence="2 10" id="KW-0028">Amino-acid biosynthesis</keyword>
<dbReference type="InterPro" id="IPR036320">
    <property type="entry name" value="Glycosyl_Trfase_fam3_N_dom_sf"/>
</dbReference>
<dbReference type="CDD" id="cd01743">
    <property type="entry name" value="GATase1_Anthranilate_Synthase"/>
    <property type="match status" value="1"/>
</dbReference>
<accession>A0A0X8JIP0</accession>
<feature type="binding site" evidence="10">
    <location>
        <begin position="282"/>
        <end position="283"/>
    </location>
    <ligand>
        <name>5-phospho-alpha-D-ribose 1-diphosphate</name>
        <dbReference type="ChEBI" id="CHEBI:58017"/>
    </ligand>
</feature>
<dbReference type="Pfam" id="PF02885">
    <property type="entry name" value="Glycos_trans_3N"/>
    <property type="match status" value="1"/>
</dbReference>
<dbReference type="InterPro" id="IPR006221">
    <property type="entry name" value="TrpG/PapA_dom"/>
</dbReference>
<dbReference type="PRINTS" id="PR00097">
    <property type="entry name" value="ANTSNTHASEII"/>
</dbReference>
<comment type="cofactor">
    <cofactor evidence="10">
        <name>Mg(2+)</name>
        <dbReference type="ChEBI" id="CHEBI:18420"/>
    </cofactor>
    <text evidence="10">Binds 2 magnesium ions per monomer.</text>
</comment>
<feature type="binding site" evidence="10">
    <location>
        <position position="279"/>
    </location>
    <ligand>
        <name>5-phospho-alpha-D-ribose 1-diphosphate</name>
        <dbReference type="ChEBI" id="CHEBI:58017"/>
    </ligand>
</feature>
<organism evidence="14 15">
    <name type="scientific">Desulfovibrio fairfieldensis</name>
    <dbReference type="NCBI Taxonomy" id="44742"/>
    <lineage>
        <taxon>Bacteria</taxon>
        <taxon>Pseudomonadati</taxon>
        <taxon>Thermodesulfobacteriota</taxon>
        <taxon>Desulfovibrionia</taxon>
        <taxon>Desulfovibrionales</taxon>
        <taxon>Desulfovibrionaceae</taxon>
        <taxon>Desulfovibrio</taxon>
    </lineage>
</organism>
<dbReference type="Pfam" id="PF00117">
    <property type="entry name" value="GATase"/>
    <property type="match status" value="1"/>
</dbReference>
<dbReference type="InterPro" id="IPR035902">
    <property type="entry name" value="Nuc_phospho_transferase"/>
</dbReference>
<evidence type="ECO:0000256" key="6">
    <source>
        <dbReference type="ARBA" id="ARBA00022962"/>
    </source>
</evidence>
<evidence type="ECO:0000256" key="1">
    <source>
        <dbReference type="ARBA" id="ARBA00004907"/>
    </source>
</evidence>
<keyword evidence="10" id="KW-0460">Magnesium</keyword>
<evidence type="ECO:0000256" key="7">
    <source>
        <dbReference type="ARBA" id="ARBA00023141"/>
    </source>
</evidence>
<dbReference type="GO" id="GO:0000287">
    <property type="term" value="F:magnesium ion binding"/>
    <property type="evidence" value="ECO:0007669"/>
    <property type="project" value="UniProtKB-UniRule"/>
</dbReference>
<dbReference type="FunFam" id="3.40.50.880:FF:000003">
    <property type="entry name" value="Anthranilate synthase component II"/>
    <property type="match status" value="1"/>
</dbReference>
<comment type="pathway">
    <text evidence="1 10">Amino-acid biosynthesis; L-tryptophan biosynthesis; L-tryptophan from chorismate: step 2/5.</text>
</comment>
<dbReference type="EMBL" id="CP014229">
    <property type="protein sequence ID" value="AMD89527.1"/>
    <property type="molecule type" value="Genomic_DNA"/>
</dbReference>
<protein>
    <recommendedName>
        <fullName evidence="10">Anthranilate phosphoribosyltransferase</fullName>
        <ecNumber evidence="10">2.4.2.18</ecNumber>
    </recommendedName>
</protein>
<dbReference type="InterPro" id="IPR017926">
    <property type="entry name" value="GATASE"/>
</dbReference>
<evidence type="ECO:0000256" key="8">
    <source>
        <dbReference type="ARBA" id="ARBA00052328"/>
    </source>
</evidence>
<feature type="binding site" evidence="10">
    <location>
        <position position="310"/>
    </location>
    <ligand>
        <name>anthranilate</name>
        <dbReference type="ChEBI" id="CHEBI:16567"/>
        <label>1</label>
    </ligand>
</feature>
<feature type="binding site" evidence="10">
    <location>
        <position position="425"/>
    </location>
    <ligand>
        <name>Mg(2+)</name>
        <dbReference type="ChEBI" id="CHEBI:18420"/>
        <label>2</label>
    </ligand>
</feature>
<comment type="caution">
    <text evidence="10">Lacks conserved residue(s) required for the propagation of feature annotation.</text>
</comment>
<comment type="similarity">
    <text evidence="9">In the C-terminal section; belongs to the anthranilate phosphoribosyltransferase family.</text>
</comment>
<dbReference type="HAMAP" id="MF_00211">
    <property type="entry name" value="TrpD"/>
    <property type="match status" value="1"/>
</dbReference>
<evidence type="ECO:0000313" key="14">
    <source>
        <dbReference type="EMBL" id="AMD89527.1"/>
    </source>
</evidence>
<dbReference type="STRING" id="44742.AXF13_05025"/>
<dbReference type="Proteomes" id="UP000069241">
    <property type="component" value="Chromosome"/>
</dbReference>
<feature type="binding site" evidence="10">
    <location>
        <position position="424"/>
    </location>
    <ligand>
        <name>Mg(2+)</name>
        <dbReference type="ChEBI" id="CHEBI:18420"/>
        <label>2</label>
    </ligand>
</feature>
<dbReference type="PANTHER" id="PTHR43285">
    <property type="entry name" value="ANTHRANILATE PHOSPHORIBOSYLTRANSFERASE"/>
    <property type="match status" value="1"/>
</dbReference>
<dbReference type="PRINTS" id="PR00099">
    <property type="entry name" value="CPSGATASE"/>
</dbReference>
<evidence type="ECO:0000259" key="13">
    <source>
        <dbReference type="Pfam" id="PF02885"/>
    </source>
</evidence>
<evidence type="ECO:0000256" key="3">
    <source>
        <dbReference type="ARBA" id="ARBA00022676"/>
    </source>
</evidence>
<dbReference type="Pfam" id="PF00591">
    <property type="entry name" value="Glycos_transf_3"/>
    <property type="match status" value="1"/>
</dbReference>
<proteinExistence type="inferred from homology"/>
<keyword evidence="5 10" id="KW-0822">Tryptophan biosynthesis</keyword>
<evidence type="ECO:0000256" key="10">
    <source>
        <dbReference type="HAMAP-Rule" id="MF_00211"/>
    </source>
</evidence>
<comment type="subunit">
    <text evidence="10">Homodimer.</text>
</comment>
<dbReference type="InterPro" id="IPR005940">
    <property type="entry name" value="Anthranilate_Pribosyl_Tfrase"/>
</dbReference>
<dbReference type="NCBIfam" id="TIGR00566">
    <property type="entry name" value="trpG_papA"/>
    <property type="match status" value="1"/>
</dbReference>
<feature type="binding site" evidence="10">
    <location>
        <begin position="289"/>
        <end position="292"/>
    </location>
    <ligand>
        <name>5-phospho-alpha-D-ribose 1-diphosphate</name>
        <dbReference type="ChEBI" id="CHEBI:58017"/>
    </ligand>
</feature>
<keyword evidence="6 14" id="KW-0315">Glutamine amidotransferase</keyword>
<evidence type="ECO:0000256" key="4">
    <source>
        <dbReference type="ARBA" id="ARBA00022679"/>
    </source>
</evidence>
<dbReference type="PRINTS" id="PR00096">
    <property type="entry name" value="GATASE"/>
</dbReference>
<sequence>MFLLIDNYDSFTYNLVQAFYALGHTPRVLRNDDPAVLEAASDPELSMVCISPGPGHPADAGLCPEFLKRVDPRVPVLGVCLGHQLLGLHAGAGVEVGPCIMHGKQSEVVHDGTGLFSGLPNPMKVGRYHSLVVRADEDAANPRFTVTARAPEGEVMALRYNDRPWVGVQFHPESVLTPEGLRLLGNFPQSVLSKDNEAASLTAILECLARKEDLTAEMAATGFSSLMDGKMSPAQAGSFLMGLRMKGESALELAHATRAALARAVRVDGISGTSIDVVGTGGDGRNSFNCSTATSLVLAGMGYKVVKHGNRAVSSKCGSADALEALGIALDENPASVAEMVRRRNFAFLFAPHFHPAFRNIGPLRKELGVRTLFNILGPMINPARPSHLLMGVARPELVPLVAETLLQSPLYRAAVVCGAGGYDELTPMGPAEISLLHNGTIKPLALDPADFGIRSCTPEDLAVHSKEEAVDVLKELLEGNGSRAMLDMVALNVGLAVYLLEENMDMALCMARAREAVSAGLGRKVLHAA</sequence>
<feature type="binding site" evidence="10">
    <location>
        <position position="291"/>
    </location>
    <ligand>
        <name>Mg(2+)</name>
        <dbReference type="ChEBI" id="CHEBI:18420"/>
        <label>1</label>
    </ligand>
</feature>
<dbReference type="KEGG" id="dfi:AXF13_05025"/>
<keyword evidence="10" id="KW-0479">Metal-binding</keyword>
<dbReference type="SUPFAM" id="SSF52317">
    <property type="entry name" value="Class I glutamine amidotransferase-like"/>
    <property type="match status" value="1"/>
</dbReference>
<dbReference type="Gene3D" id="1.20.970.10">
    <property type="entry name" value="Transferase, Pyrimidine Nucleoside Phosphorylase, Chain C"/>
    <property type="match status" value="1"/>
</dbReference>
<dbReference type="Gene3D" id="3.40.1030.10">
    <property type="entry name" value="Nucleoside phosphorylase/phosphoribosyltransferase catalytic domain"/>
    <property type="match status" value="1"/>
</dbReference>
<keyword evidence="4 10" id="KW-0808">Transferase</keyword>
<feature type="binding site" evidence="10">
    <location>
        <position position="365"/>
    </location>
    <ligand>
        <name>anthranilate</name>
        <dbReference type="ChEBI" id="CHEBI:16567"/>
        <label>2</label>
    </ligand>
</feature>
<evidence type="ECO:0000259" key="11">
    <source>
        <dbReference type="Pfam" id="PF00117"/>
    </source>
</evidence>
<keyword evidence="7 10" id="KW-0057">Aromatic amino acid biosynthesis</keyword>
<dbReference type="FunFam" id="3.40.1030.10:FF:000002">
    <property type="entry name" value="Anthranilate phosphoribosyltransferase"/>
    <property type="match status" value="1"/>
</dbReference>
<comment type="similarity">
    <text evidence="10">Belongs to the anthranilate phosphoribosyltransferase family.</text>
</comment>
<evidence type="ECO:0000259" key="12">
    <source>
        <dbReference type="Pfam" id="PF00591"/>
    </source>
</evidence>
<dbReference type="PANTHER" id="PTHR43285:SF2">
    <property type="entry name" value="ANTHRANILATE PHOSPHORIBOSYLTRANSFERASE"/>
    <property type="match status" value="1"/>
</dbReference>
<name>A0A0X8JIP0_9BACT</name>
<feature type="binding site" evidence="10">
    <location>
        <position position="279"/>
    </location>
    <ligand>
        <name>anthranilate</name>
        <dbReference type="ChEBI" id="CHEBI:16567"/>
        <label>1</label>
    </ligand>
</feature>
<dbReference type="InterPro" id="IPR029062">
    <property type="entry name" value="Class_I_gatase-like"/>
</dbReference>
<evidence type="ECO:0000256" key="9">
    <source>
        <dbReference type="ARBA" id="ARBA00061188"/>
    </source>
</evidence>
<dbReference type="GO" id="GO:0005829">
    <property type="term" value="C:cytosol"/>
    <property type="evidence" value="ECO:0007669"/>
    <property type="project" value="TreeGrafter"/>
</dbReference>
<reference evidence="15" key="1">
    <citation type="submission" date="2016-02" db="EMBL/GenBank/DDBJ databases">
        <authorList>
            <person name="Holder M.E."/>
            <person name="Ajami N.J."/>
            <person name="Petrosino J.F."/>
        </authorList>
    </citation>
    <scope>NUCLEOTIDE SEQUENCE [LARGE SCALE GENOMIC DNA]</scope>
    <source>
        <strain evidence="15">CCUG 45958</strain>
    </source>
</reference>
<dbReference type="SUPFAM" id="SSF47648">
    <property type="entry name" value="Nucleoside phosphorylase/phosphoribosyltransferase N-terminal domain"/>
    <property type="match status" value="1"/>
</dbReference>
<dbReference type="GO" id="GO:0004048">
    <property type="term" value="F:anthranilate phosphoribosyltransferase activity"/>
    <property type="evidence" value="ECO:0007669"/>
    <property type="project" value="UniProtKB-UniRule"/>
</dbReference>
<feature type="domain" description="Glycosyl transferase family 3" evidence="12">
    <location>
        <begin position="274"/>
        <end position="521"/>
    </location>
</feature>
<dbReference type="EC" id="2.4.2.18" evidence="10"/>
<evidence type="ECO:0000256" key="5">
    <source>
        <dbReference type="ARBA" id="ARBA00022822"/>
    </source>
</evidence>
<dbReference type="InterPro" id="IPR017459">
    <property type="entry name" value="Glycosyl_Trfase_fam3_N_dom"/>
</dbReference>
<dbReference type="SUPFAM" id="SSF52418">
    <property type="entry name" value="Nucleoside phosphorylase/phosphoribosyltransferase catalytic domain"/>
    <property type="match status" value="1"/>
</dbReference>
<feature type="domain" description="Glutamine amidotransferase" evidence="11">
    <location>
        <begin position="3"/>
        <end position="187"/>
    </location>
</feature>
<feature type="binding site" evidence="10">
    <location>
        <begin position="307"/>
        <end position="315"/>
    </location>
    <ligand>
        <name>5-phospho-alpha-D-ribose 1-diphosphate</name>
        <dbReference type="ChEBI" id="CHEBI:58017"/>
    </ligand>
</feature>
<dbReference type="RefSeq" id="WP_062251898.1">
    <property type="nucleotide sequence ID" value="NZ_CP014229.1"/>
</dbReference>
<dbReference type="UniPathway" id="UPA00035">
    <property type="reaction ID" value="UER00041"/>
</dbReference>
<dbReference type="PROSITE" id="PS51273">
    <property type="entry name" value="GATASE_TYPE_1"/>
    <property type="match status" value="1"/>
</dbReference>
<dbReference type="AlphaFoldDB" id="A0A0X8JIP0"/>
<comment type="catalytic activity">
    <reaction evidence="8 10">
        <text>N-(5-phospho-beta-D-ribosyl)anthranilate + diphosphate = 5-phospho-alpha-D-ribose 1-diphosphate + anthranilate</text>
        <dbReference type="Rhea" id="RHEA:11768"/>
        <dbReference type="ChEBI" id="CHEBI:16567"/>
        <dbReference type="ChEBI" id="CHEBI:18277"/>
        <dbReference type="ChEBI" id="CHEBI:33019"/>
        <dbReference type="ChEBI" id="CHEBI:58017"/>
        <dbReference type="EC" id="2.4.2.18"/>
    </reaction>
</comment>
<evidence type="ECO:0000313" key="15">
    <source>
        <dbReference type="Proteomes" id="UP000069241"/>
    </source>
</evidence>
<dbReference type="Gene3D" id="3.40.50.880">
    <property type="match status" value="1"/>
</dbReference>
<keyword evidence="15" id="KW-1185">Reference proteome</keyword>
<keyword evidence="3 10" id="KW-0328">Glycosyltransferase</keyword>
<dbReference type="NCBIfam" id="TIGR01245">
    <property type="entry name" value="trpD"/>
    <property type="match status" value="1"/>
</dbReference>
<dbReference type="GO" id="GO:0000162">
    <property type="term" value="P:L-tryptophan biosynthetic process"/>
    <property type="evidence" value="ECO:0007669"/>
    <property type="project" value="UniProtKB-UniRule"/>
</dbReference>
<dbReference type="InterPro" id="IPR000312">
    <property type="entry name" value="Glycosyl_Trfase_fam3"/>
</dbReference>